<sequence>MILTTWEHFVSRSDSNQCVRILSGRVVIQCATAPDGKYFGPGDSGYFVPEGSLVRIMALEDSE</sequence>
<feature type="non-terminal residue" evidence="1">
    <location>
        <position position="63"/>
    </location>
</feature>
<evidence type="ECO:0000313" key="1">
    <source>
        <dbReference type="EMBL" id="KKL49492.1"/>
    </source>
</evidence>
<name>A0A0F9FED4_9ZZZZ</name>
<protein>
    <submittedName>
        <fullName evidence="1">Uncharacterized protein</fullName>
    </submittedName>
</protein>
<dbReference type="EMBL" id="LAZR01032938">
    <property type="protein sequence ID" value="KKL49492.1"/>
    <property type="molecule type" value="Genomic_DNA"/>
</dbReference>
<organism evidence="1">
    <name type="scientific">marine sediment metagenome</name>
    <dbReference type="NCBI Taxonomy" id="412755"/>
    <lineage>
        <taxon>unclassified sequences</taxon>
        <taxon>metagenomes</taxon>
        <taxon>ecological metagenomes</taxon>
    </lineage>
</organism>
<proteinExistence type="predicted"/>
<reference evidence="1" key="1">
    <citation type="journal article" date="2015" name="Nature">
        <title>Complex archaea that bridge the gap between prokaryotes and eukaryotes.</title>
        <authorList>
            <person name="Spang A."/>
            <person name="Saw J.H."/>
            <person name="Jorgensen S.L."/>
            <person name="Zaremba-Niedzwiedzka K."/>
            <person name="Martijn J."/>
            <person name="Lind A.E."/>
            <person name="van Eijk R."/>
            <person name="Schleper C."/>
            <person name="Guy L."/>
            <person name="Ettema T.J."/>
        </authorList>
    </citation>
    <scope>NUCLEOTIDE SEQUENCE</scope>
</reference>
<gene>
    <name evidence="1" type="ORF">LCGC14_2314940</name>
</gene>
<dbReference type="AlphaFoldDB" id="A0A0F9FED4"/>
<accession>A0A0F9FED4</accession>
<comment type="caution">
    <text evidence="1">The sequence shown here is derived from an EMBL/GenBank/DDBJ whole genome shotgun (WGS) entry which is preliminary data.</text>
</comment>